<feature type="compositionally biased region" description="Polar residues" evidence="1">
    <location>
        <begin position="146"/>
        <end position="166"/>
    </location>
</feature>
<feature type="compositionally biased region" description="Low complexity" evidence="1">
    <location>
        <begin position="126"/>
        <end position="137"/>
    </location>
</feature>
<evidence type="ECO:0000313" key="2">
    <source>
        <dbReference type="EMBL" id="KAF1949421.1"/>
    </source>
</evidence>
<gene>
    <name evidence="2" type="ORF">CC80DRAFT_484328</name>
</gene>
<name>A0A6A5TA15_9PLEO</name>
<accession>A0A6A5TA15</accession>
<protein>
    <submittedName>
        <fullName evidence="2">Uncharacterized protein</fullName>
    </submittedName>
</protein>
<dbReference type="OrthoDB" id="3641178at2759"/>
<reference evidence="2" key="1">
    <citation type="journal article" date="2020" name="Stud. Mycol.">
        <title>101 Dothideomycetes genomes: a test case for predicting lifestyles and emergence of pathogens.</title>
        <authorList>
            <person name="Haridas S."/>
            <person name="Albert R."/>
            <person name="Binder M."/>
            <person name="Bloem J."/>
            <person name="Labutti K."/>
            <person name="Salamov A."/>
            <person name="Andreopoulos B."/>
            <person name="Baker S."/>
            <person name="Barry K."/>
            <person name="Bills G."/>
            <person name="Bluhm B."/>
            <person name="Cannon C."/>
            <person name="Castanera R."/>
            <person name="Culley D."/>
            <person name="Daum C."/>
            <person name="Ezra D."/>
            <person name="Gonzalez J."/>
            <person name="Henrissat B."/>
            <person name="Kuo A."/>
            <person name="Liang C."/>
            <person name="Lipzen A."/>
            <person name="Lutzoni F."/>
            <person name="Magnuson J."/>
            <person name="Mondo S."/>
            <person name="Nolan M."/>
            <person name="Ohm R."/>
            <person name="Pangilinan J."/>
            <person name="Park H.-J."/>
            <person name="Ramirez L."/>
            <person name="Alfaro M."/>
            <person name="Sun H."/>
            <person name="Tritt A."/>
            <person name="Yoshinaga Y."/>
            <person name="Zwiers L.-H."/>
            <person name="Turgeon B."/>
            <person name="Goodwin S."/>
            <person name="Spatafora J."/>
            <person name="Crous P."/>
            <person name="Grigoriev I."/>
        </authorList>
    </citation>
    <scope>NUCLEOTIDE SEQUENCE</scope>
    <source>
        <strain evidence="2">CBS 675.92</strain>
    </source>
</reference>
<dbReference type="Proteomes" id="UP000800035">
    <property type="component" value="Unassembled WGS sequence"/>
</dbReference>
<sequence>MVSNESYNMVKAKASKIKELFQTRHYIQCVALCERILIRNHAQASTAIHPVHLAYIHFYLASSHDTMAREATLRHRCSELNLAEKHYHAALTALLSQQPEAVLEHSPTSQVSDDELAPQVRRESDASQQSLASSATSLDDHDYQSSHRNTNYIKDFSRPNNTNQSSTRKRPAPIYTPDAALSYQHEQFSADLSVFRGMIRNHLQNVRELKAATVVPSVRFTFELPSRTSMGPPTGDAWDWYQAEMESMRAARKRLSFRPRFDPSDVQKLCTEVLCELRR</sequence>
<dbReference type="EMBL" id="ML977037">
    <property type="protein sequence ID" value="KAF1949421.1"/>
    <property type="molecule type" value="Genomic_DNA"/>
</dbReference>
<organism evidence="2 3">
    <name type="scientific">Byssothecium circinans</name>
    <dbReference type="NCBI Taxonomy" id="147558"/>
    <lineage>
        <taxon>Eukaryota</taxon>
        <taxon>Fungi</taxon>
        <taxon>Dikarya</taxon>
        <taxon>Ascomycota</taxon>
        <taxon>Pezizomycotina</taxon>
        <taxon>Dothideomycetes</taxon>
        <taxon>Pleosporomycetidae</taxon>
        <taxon>Pleosporales</taxon>
        <taxon>Massarineae</taxon>
        <taxon>Massarinaceae</taxon>
        <taxon>Byssothecium</taxon>
    </lineage>
</organism>
<proteinExistence type="predicted"/>
<keyword evidence="3" id="KW-1185">Reference proteome</keyword>
<evidence type="ECO:0000256" key="1">
    <source>
        <dbReference type="SAM" id="MobiDB-lite"/>
    </source>
</evidence>
<feature type="region of interest" description="Disordered" evidence="1">
    <location>
        <begin position="102"/>
        <end position="173"/>
    </location>
</feature>
<evidence type="ECO:0000313" key="3">
    <source>
        <dbReference type="Proteomes" id="UP000800035"/>
    </source>
</evidence>
<dbReference type="AlphaFoldDB" id="A0A6A5TA15"/>